<evidence type="ECO:0000313" key="4">
    <source>
        <dbReference type="Proteomes" id="UP001642360"/>
    </source>
</evidence>
<feature type="region of interest" description="Disordered" evidence="1">
    <location>
        <begin position="29"/>
        <end position="66"/>
    </location>
</feature>
<keyword evidence="2" id="KW-0812">Transmembrane</keyword>
<dbReference type="Pfam" id="PF13450">
    <property type="entry name" value="NAD_binding_8"/>
    <property type="match status" value="1"/>
</dbReference>
<proteinExistence type="predicted"/>
<gene>
    <name evidence="3" type="ORF">ILEXP_LOCUS25813</name>
</gene>
<sequence length="132" mass="14312">SSNLGSSPSILQPLKSPRPLFLTISKTLSRISGTQAKPPQKKTSTDGPKIPTRRNPRRSKYGTSRKSILKKTLSQEQVMFTAPVSDDPVVGIIGGGISGLVCALYLEKRGIRSTVFDTVGQFFRFDCLNGNS</sequence>
<dbReference type="PANTHER" id="PTHR16128:SF8">
    <property type="entry name" value="EXPRESSED PROTEIN"/>
    <property type="match status" value="1"/>
</dbReference>
<keyword evidence="4" id="KW-1185">Reference proteome</keyword>
<keyword evidence="2" id="KW-1133">Transmembrane helix</keyword>
<comment type="caution">
    <text evidence="3">The sequence shown here is derived from an EMBL/GenBank/DDBJ whole genome shotgun (WGS) entry which is preliminary data.</text>
</comment>
<evidence type="ECO:0000256" key="2">
    <source>
        <dbReference type="SAM" id="Phobius"/>
    </source>
</evidence>
<dbReference type="Gene3D" id="3.50.50.60">
    <property type="entry name" value="FAD/NAD(P)-binding domain"/>
    <property type="match status" value="1"/>
</dbReference>
<accession>A0ABC8SK44</accession>
<protein>
    <submittedName>
        <fullName evidence="3">Uncharacterized protein</fullName>
    </submittedName>
</protein>
<feature type="non-terminal residue" evidence="3">
    <location>
        <position position="1"/>
    </location>
</feature>
<dbReference type="Proteomes" id="UP001642360">
    <property type="component" value="Unassembled WGS sequence"/>
</dbReference>
<feature type="compositionally biased region" description="Polar residues" evidence="1">
    <location>
        <begin position="29"/>
        <end position="46"/>
    </location>
</feature>
<dbReference type="PANTHER" id="PTHR16128">
    <property type="entry name" value="FAD/NAD(P)-BINDING OXIDOREDUCTASE FAMILY PROTEIN"/>
    <property type="match status" value="1"/>
</dbReference>
<dbReference type="SUPFAM" id="SSF51971">
    <property type="entry name" value="Nucleotide-binding domain"/>
    <property type="match status" value="1"/>
</dbReference>
<dbReference type="AlphaFoldDB" id="A0ABC8SK44"/>
<evidence type="ECO:0000256" key="1">
    <source>
        <dbReference type="SAM" id="MobiDB-lite"/>
    </source>
</evidence>
<reference evidence="3 4" key="1">
    <citation type="submission" date="2024-02" db="EMBL/GenBank/DDBJ databases">
        <authorList>
            <person name="Vignale AGUSTIN F."/>
            <person name="Sosa J E."/>
            <person name="Modenutti C."/>
        </authorList>
    </citation>
    <scope>NUCLEOTIDE SEQUENCE [LARGE SCALE GENOMIC DNA]</scope>
</reference>
<name>A0ABC8SK44_9AQUA</name>
<feature type="transmembrane region" description="Helical" evidence="2">
    <location>
        <begin position="89"/>
        <end position="106"/>
    </location>
</feature>
<organism evidence="3 4">
    <name type="scientific">Ilex paraguariensis</name>
    <name type="common">yerba mate</name>
    <dbReference type="NCBI Taxonomy" id="185542"/>
    <lineage>
        <taxon>Eukaryota</taxon>
        <taxon>Viridiplantae</taxon>
        <taxon>Streptophyta</taxon>
        <taxon>Embryophyta</taxon>
        <taxon>Tracheophyta</taxon>
        <taxon>Spermatophyta</taxon>
        <taxon>Magnoliopsida</taxon>
        <taxon>eudicotyledons</taxon>
        <taxon>Gunneridae</taxon>
        <taxon>Pentapetalae</taxon>
        <taxon>asterids</taxon>
        <taxon>campanulids</taxon>
        <taxon>Aquifoliales</taxon>
        <taxon>Aquifoliaceae</taxon>
        <taxon>Ilex</taxon>
    </lineage>
</organism>
<feature type="compositionally biased region" description="Basic residues" evidence="1">
    <location>
        <begin position="51"/>
        <end position="60"/>
    </location>
</feature>
<keyword evidence="2" id="KW-0472">Membrane</keyword>
<evidence type="ECO:0000313" key="3">
    <source>
        <dbReference type="EMBL" id="CAK9157262.1"/>
    </source>
</evidence>
<dbReference type="InterPro" id="IPR036188">
    <property type="entry name" value="FAD/NAD-bd_sf"/>
</dbReference>
<dbReference type="EMBL" id="CAUOFW020002970">
    <property type="protein sequence ID" value="CAK9157262.1"/>
    <property type="molecule type" value="Genomic_DNA"/>
</dbReference>